<name>A0A516KL78_9BACI</name>
<comment type="similarity">
    <text evidence="1">Belongs to the FlgD family.</text>
</comment>
<organism evidence="4 5">
    <name type="scientific">Radiobacillus deserti</name>
    <dbReference type="NCBI Taxonomy" id="2594883"/>
    <lineage>
        <taxon>Bacteria</taxon>
        <taxon>Bacillati</taxon>
        <taxon>Bacillota</taxon>
        <taxon>Bacilli</taxon>
        <taxon>Bacillales</taxon>
        <taxon>Bacillaceae</taxon>
        <taxon>Radiobacillus</taxon>
    </lineage>
</organism>
<keyword evidence="5" id="KW-1185">Reference proteome</keyword>
<keyword evidence="4" id="KW-0282">Flagellum</keyword>
<keyword evidence="4" id="KW-0969">Cilium</keyword>
<protein>
    <submittedName>
        <fullName evidence="4">Flagellar hook assembly protein FlgD</fullName>
    </submittedName>
</protein>
<feature type="domain" description="FlgD Tudor-like" evidence="3">
    <location>
        <begin position="81"/>
        <end position="138"/>
    </location>
</feature>
<evidence type="ECO:0000259" key="3">
    <source>
        <dbReference type="Pfam" id="PF13861"/>
    </source>
</evidence>
<evidence type="ECO:0000256" key="1">
    <source>
        <dbReference type="ARBA" id="ARBA00010577"/>
    </source>
</evidence>
<gene>
    <name evidence="4" type="primary">flgD</name>
    <name evidence="4" type="ORF">FN924_08355</name>
</gene>
<dbReference type="Proteomes" id="UP000315215">
    <property type="component" value="Chromosome"/>
</dbReference>
<keyword evidence="4" id="KW-0966">Cell projection</keyword>
<dbReference type="GO" id="GO:0044781">
    <property type="term" value="P:bacterial-type flagellum organization"/>
    <property type="evidence" value="ECO:0007669"/>
    <property type="project" value="UniProtKB-KW"/>
</dbReference>
<dbReference type="KEGG" id="aqt:FN924_08355"/>
<dbReference type="Pfam" id="PF13861">
    <property type="entry name" value="FLgD_tudor"/>
    <property type="match status" value="1"/>
</dbReference>
<dbReference type="InterPro" id="IPR005648">
    <property type="entry name" value="FlgD"/>
</dbReference>
<evidence type="ECO:0000313" key="5">
    <source>
        <dbReference type="Proteomes" id="UP000315215"/>
    </source>
</evidence>
<evidence type="ECO:0000256" key="2">
    <source>
        <dbReference type="ARBA" id="ARBA00022795"/>
    </source>
</evidence>
<keyword evidence="2" id="KW-1005">Bacterial flagellum biogenesis</keyword>
<dbReference type="InterPro" id="IPR025963">
    <property type="entry name" value="FLgD_Tudor"/>
</dbReference>
<sequence>MTKIDPNLYLANQSRGTTGSALGKDEFLKILMAQIKNQDPLNPMEDKEFISQMATFSSLEQMMNISSVVTNLANNQSIANVIQFSNLIGKDVSYEVIDEETGQVKETKTGTVKSVLQSEGNILLELTDGSKINVGSVTKVTQEAAEEETNE</sequence>
<reference evidence="4 5" key="1">
    <citation type="submission" date="2019-07" db="EMBL/GenBank/DDBJ databases">
        <authorList>
            <person name="Li J."/>
        </authorList>
    </citation>
    <scope>NUCLEOTIDE SEQUENCE [LARGE SCALE GENOMIC DNA]</scope>
    <source>
        <strain evidence="4 5">TKL69</strain>
    </source>
</reference>
<dbReference type="Pfam" id="PF03963">
    <property type="entry name" value="FlgD"/>
    <property type="match status" value="1"/>
</dbReference>
<dbReference type="EMBL" id="CP041666">
    <property type="protein sequence ID" value="QDP42145.1"/>
    <property type="molecule type" value="Genomic_DNA"/>
</dbReference>
<dbReference type="OrthoDB" id="280334at2"/>
<accession>A0A516KL78</accession>
<proteinExistence type="inferred from homology"/>
<evidence type="ECO:0000313" key="4">
    <source>
        <dbReference type="EMBL" id="QDP42145.1"/>
    </source>
</evidence>
<dbReference type="NCBIfam" id="NF007197">
    <property type="entry name" value="PRK09618.1"/>
    <property type="match status" value="1"/>
</dbReference>
<dbReference type="AlphaFoldDB" id="A0A516KL78"/>